<comment type="caution">
    <text evidence="12">The sequence shown here is derived from an EMBL/GenBank/DDBJ whole genome shotgun (WGS) entry which is preliminary data.</text>
</comment>
<evidence type="ECO:0000259" key="11">
    <source>
        <dbReference type="SMART" id="SM00249"/>
    </source>
</evidence>
<dbReference type="InterPro" id="IPR005016">
    <property type="entry name" value="TDE1/TMS"/>
</dbReference>
<dbReference type="PANTHER" id="PTHR10383:SF9">
    <property type="entry name" value="SERINE INCORPORATOR, ISOFORM F"/>
    <property type="match status" value="1"/>
</dbReference>
<dbReference type="GO" id="GO:0008270">
    <property type="term" value="F:zinc ion binding"/>
    <property type="evidence" value="ECO:0007669"/>
    <property type="project" value="UniProtKB-KW"/>
</dbReference>
<feature type="compositionally biased region" description="Basic and acidic residues" evidence="9">
    <location>
        <begin position="699"/>
        <end position="727"/>
    </location>
</feature>
<feature type="region of interest" description="Disordered" evidence="9">
    <location>
        <begin position="1289"/>
        <end position="1315"/>
    </location>
</feature>
<feature type="domain" description="Zinc finger PHD-type" evidence="11">
    <location>
        <begin position="553"/>
        <end position="621"/>
    </location>
</feature>
<feature type="transmembrane region" description="Helical" evidence="10">
    <location>
        <begin position="249"/>
        <end position="268"/>
    </location>
</feature>
<sequence length="1340" mass="148898">MPGRMSALFKIEINWLRGIYIAVFFCNAIFATMFKTIGQECDSADIESCQGNQMIFRASFSISMFFLMKALLSRFGWVQPRQRTMMILVWVEIPVLVALLVGSFYIPNTFFDGYVPFTRVASGFFILFQIFSIVSVSYQVRDTLLNAIENAEKAATEGKLDKGSCAGSVCLWYEYFSPFKNHFLTPTFARRKTAFLGVCAGSLVAVGAAIAYLYMRFGDCSLGLAFTTITIVAASLLIIVCISSWLEVGLLPPCAISAYLVLMCWQALVSNPDKTCEHRDHPPPTPQDEEAANTNSMIANAVIAAFAMTWTSWRTSSAAAKLLVRRSPPPLHRDTSIGHPANSSDQFTAVVVMPTQHTDEIPATTPAVTTVEPSQENRELIHEPWQFYSMMCLAGLYMAMVLTDWNSADGYDQSDQNLGRGSNISFMLKLNVTSSFNAVSMWVKIVAQWAIFRMGSHLSAERLSTMPKGTEVADASSAAPGKSAALPDGRKDGQNVVSSNDAADTVMEDVDPKKSGHDQDAAVGAQDSVHKDTPGTSEDTITEEKDNSDQIARCSECSLAKNAVRRDKLRVCVGCKLAVHENCYADALPLTVETEEKEGVSAAEQLVEERESSGWKCDCCRSGVERKVTKCVYCGKAGGDKAMKVVKKSGDDEFWRQCKKCEQKETDAEEFGHVLCINWDPRRLAVHIVKESKIKPVEKVPKKQLAKEEAAQDSKKDVDAEAAKEDTEEKEEPSTEDPEEAVPDVNEVMLRDPVTPDKCCFCHSSAGVRIQCRRVNCAQFFHAMCAHEGKGHVELRTDHILQFHAYCERHRDCTEDIGDLLAKLITRPIRLLVGRDDMRRFGTVAKHLPDYTSAAVIMRDVAALMVGYCNKGLRASKSEPADYNVKHLQVLQFFLSHVPQLEKVYALPPTPVQDFVNDKKLFRRLERAFNPPRYLAKFPGPFSQQYTCDVCLDPFHEQQHLFYCSGCEDESGVLHVQHWRCTKRRSNVRERERYLQVAGNNGAKKKRNAISVIQNGVRKDIMLPKGLPSMTDDIICGVCRSPVDARGLIASRKEAKRLDFEKKESKFVQNGCYINPGGARGYSGYSYNTGSNASTRKPPRPTDGKTSGSLTAAQQALGPPKMDRINVQRTTRWLACVAQIIRLTGAPAMAPISTATSLAANVSATTTPSAVNDATKSTPTVPALPTLAKSDTNGVIKTEPEAEKAPTPTSTRSSKIKDSSLVTPAMQALFDEAMRLVRPYDSYALSKLETAHDMLLHRSGPGVAVLRMLTHEYTRFVYIKHTRAVEKARNEKRKRAEHEAHEHREKERKRMSLEAERALKKQMLAMRNKQRQHLKATSSK</sequence>
<evidence type="ECO:0000313" key="13">
    <source>
        <dbReference type="Proteomes" id="UP000052943"/>
    </source>
</evidence>
<feature type="transmembrane region" description="Helical" evidence="10">
    <location>
        <begin position="84"/>
        <end position="106"/>
    </location>
</feature>
<feature type="transmembrane region" description="Helical" evidence="10">
    <location>
        <begin position="221"/>
        <end position="242"/>
    </location>
</feature>
<feature type="domain" description="Zinc finger PHD-type" evidence="11">
    <location>
        <begin position="758"/>
        <end position="811"/>
    </location>
</feature>
<keyword evidence="6" id="KW-0862">Zinc</keyword>
<evidence type="ECO:0000313" key="12">
    <source>
        <dbReference type="EMBL" id="KUG00536.1"/>
    </source>
</evidence>
<keyword evidence="8 10" id="KW-0472">Membrane</keyword>
<proteinExistence type="inferred from homology"/>
<reference evidence="12 13" key="1">
    <citation type="submission" date="2015-11" db="EMBL/GenBank/DDBJ databases">
        <title>Genomes and virulence difference between two physiological races of Phytophthora nicotianae.</title>
        <authorList>
            <person name="Liu H."/>
            <person name="Ma X."/>
            <person name="Yu H."/>
            <person name="Fang D."/>
            <person name="Li Y."/>
            <person name="Wang X."/>
            <person name="Wang W."/>
            <person name="Dong Y."/>
            <person name="Xiao B."/>
        </authorList>
    </citation>
    <scope>NUCLEOTIDE SEQUENCE [LARGE SCALE GENOMIC DNA]</scope>
    <source>
        <strain evidence="13">race 0</strain>
    </source>
</reference>
<feature type="transmembrane region" description="Helical" evidence="10">
    <location>
        <begin position="54"/>
        <end position="72"/>
    </location>
</feature>
<evidence type="ECO:0000256" key="5">
    <source>
        <dbReference type="ARBA" id="ARBA00022771"/>
    </source>
</evidence>
<feature type="compositionally biased region" description="Basic and acidic residues" evidence="9">
    <location>
        <begin position="510"/>
        <end position="520"/>
    </location>
</feature>
<evidence type="ECO:0000256" key="8">
    <source>
        <dbReference type="ARBA" id="ARBA00023136"/>
    </source>
</evidence>
<dbReference type="Proteomes" id="UP000052943">
    <property type="component" value="Unassembled WGS sequence"/>
</dbReference>
<dbReference type="GO" id="GO:0016020">
    <property type="term" value="C:membrane"/>
    <property type="evidence" value="ECO:0007669"/>
    <property type="project" value="UniProtKB-SubCell"/>
</dbReference>
<evidence type="ECO:0000256" key="6">
    <source>
        <dbReference type="ARBA" id="ARBA00022833"/>
    </source>
</evidence>
<feature type="transmembrane region" description="Helical" evidence="10">
    <location>
        <begin position="15"/>
        <end position="34"/>
    </location>
</feature>
<keyword evidence="3 10" id="KW-0812">Transmembrane</keyword>
<name>A0A0W8DVT9_PHYNI</name>
<comment type="similarity">
    <text evidence="2">Belongs to the TDE1 family.</text>
</comment>
<feature type="compositionally biased region" description="Acidic residues" evidence="9">
    <location>
        <begin position="728"/>
        <end position="742"/>
    </location>
</feature>
<evidence type="ECO:0000256" key="10">
    <source>
        <dbReference type="SAM" id="Phobius"/>
    </source>
</evidence>
<feature type="region of interest" description="Disordered" evidence="9">
    <location>
        <begin position="469"/>
        <end position="547"/>
    </location>
</feature>
<evidence type="ECO:0000256" key="7">
    <source>
        <dbReference type="ARBA" id="ARBA00022989"/>
    </source>
</evidence>
<feature type="compositionally biased region" description="Polar residues" evidence="9">
    <location>
        <begin position="1104"/>
        <end position="1114"/>
    </location>
</feature>
<feature type="region of interest" description="Disordered" evidence="9">
    <location>
        <begin position="1089"/>
        <end position="1115"/>
    </location>
</feature>
<comment type="subcellular location">
    <subcellularLocation>
        <location evidence="1">Membrane</location>
        <topology evidence="1">Multi-pass membrane protein</topology>
    </subcellularLocation>
</comment>
<dbReference type="Pfam" id="PF03348">
    <property type="entry name" value="Serinc"/>
    <property type="match status" value="2"/>
</dbReference>
<evidence type="ECO:0000256" key="9">
    <source>
        <dbReference type="SAM" id="MobiDB-lite"/>
    </source>
</evidence>
<dbReference type="SMART" id="SM00249">
    <property type="entry name" value="PHD"/>
    <property type="match status" value="2"/>
</dbReference>
<evidence type="ECO:0000256" key="3">
    <source>
        <dbReference type="ARBA" id="ARBA00022692"/>
    </source>
</evidence>
<feature type="region of interest" description="Disordered" evidence="9">
    <location>
        <begin position="699"/>
        <end position="745"/>
    </location>
</feature>
<dbReference type="EMBL" id="LNFO01000633">
    <property type="protein sequence ID" value="KUG00536.1"/>
    <property type="molecule type" value="Genomic_DNA"/>
</dbReference>
<evidence type="ECO:0000256" key="2">
    <source>
        <dbReference type="ARBA" id="ARBA00006665"/>
    </source>
</evidence>
<keyword evidence="7 10" id="KW-1133">Transmembrane helix</keyword>
<dbReference type="Pfam" id="PF13832">
    <property type="entry name" value="zf-HC5HC2H_2"/>
    <property type="match status" value="1"/>
</dbReference>
<accession>A0A0W8DVT9</accession>
<organism evidence="12 13">
    <name type="scientific">Phytophthora nicotianae</name>
    <name type="common">Potato buckeye rot agent</name>
    <name type="synonym">Phytophthora parasitica</name>
    <dbReference type="NCBI Taxonomy" id="4792"/>
    <lineage>
        <taxon>Eukaryota</taxon>
        <taxon>Sar</taxon>
        <taxon>Stramenopiles</taxon>
        <taxon>Oomycota</taxon>
        <taxon>Peronosporomycetes</taxon>
        <taxon>Peronosporales</taxon>
        <taxon>Peronosporaceae</taxon>
        <taxon>Phytophthora</taxon>
    </lineage>
</organism>
<feature type="region of interest" description="Disordered" evidence="9">
    <location>
        <begin position="1193"/>
        <end position="1218"/>
    </location>
</feature>
<keyword evidence="5" id="KW-0863">Zinc-finger</keyword>
<keyword evidence="4" id="KW-0479">Metal-binding</keyword>
<gene>
    <name evidence="12" type="ORF">AM587_10014739</name>
</gene>
<protein>
    <submittedName>
        <fullName evidence="12">Serine incorporator 3</fullName>
    </submittedName>
</protein>
<dbReference type="InterPro" id="IPR001965">
    <property type="entry name" value="Znf_PHD"/>
</dbReference>
<dbReference type="OrthoDB" id="103973at2759"/>
<feature type="transmembrane region" description="Helical" evidence="10">
    <location>
        <begin position="194"/>
        <end position="215"/>
    </location>
</feature>
<evidence type="ECO:0000256" key="4">
    <source>
        <dbReference type="ARBA" id="ARBA00022723"/>
    </source>
</evidence>
<evidence type="ECO:0000256" key="1">
    <source>
        <dbReference type="ARBA" id="ARBA00004141"/>
    </source>
</evidence>
<dbReference type="PANTHER" id="PTHR10383">
    <property type="entry name" value="SERINE INCORPORATOR"/>
    <property type="match status" value="1"/>
</dbReference>
<feature type="region of interest" description="Disordered" evidence="9">
    <location>
        <begin position="1321"/>
        <end position="1340"/>
    </location>
</feature>
<feature type="transmembrane region" description="Helical" evidence="10">
    <location>
        <begin position="118"/>
        <end position="138"/>
    </location>
</feature>